<dbReference type="EnsemblPlants" id="mito3_t00250.1">
    <property type="protein sequence ID" value="mito3_p00250.1"/>
    <property type="gene ID" value="mito3_g00250"/>
</dbReference>
<accession>A0A804V5E8</accession>
<evidence type="ECO:0000313" key="2">
    <source>
        <dbReference type="Proteomes" id="UP000012960"/>
    </source>
</evidence>
<organism evidence="1 2">
    <name type="scientific">Musa acuminata subsp. malaccensis</name>
    <name type="common">Wild banana</name>
    <name type="synonym">Musa malaccensis</name>
    <dbReference type="NCBI Taxonomy" id="214687"/>
    <lineage>
        <taxon>Eukaryota</taxon>
        <taxon>Viridiplantae</taxon>
        <taxon>Streptophyta</taxon>
        <taxon>Embryophyta</taxon>
        <taxon>Tracheophyta</taxon>
        <taxon>Spermatophyta</taxon>
        <taxon>Magnoliopsida</taxon>
        <taxon>Liliopsida</taxon>
        <taxon>Zingiberales</taxon>
        <taxon>Musaceae</taxon>
        <taxon>Musa</taxon>
    </lineage>
</organism>
<sequence>MRHFLLPCPFPLLLGHFLVLCCALSLSFVFVCHQSARVVLFSHKYSFRFYALKLVSVK</sequence>
<dbReference type="Proteomes" id="UP000012960">
    <property type="component" value="Unplaced"/>
</dbReference>
<name>A0A804V5E8_MUSAM</name>
<protein>
    <submittedName>
        <fullName evidence="1">Uncharacterized protein</fullName>
    </submittedName>
</protein>
<dbReference type="Gramene" id="mito3_t00250.1">
    <property type="protein sequence ID" value="mito3_p00250.1"/>
    <property type="gene ID" value="mito3_g00250"/>
</dbReference>
<dbReference type="AlphaFoldDB" id="A0A804V5E8"/>
<evidence type="ECO:0000313" key="1">
    <source>
        <dbReference type="EnsemblPlants" id="mito3_p00250.1"/>
    </source>
</evidence>
<keyword evidence="2" id="KW-1185">Reference proteome</keyword>
<dbReference type="InParanoid" id="A0A804V5E8"/>
<proteinExistence type="predicted"/>
<reference evidence="1" key="1">
    <citation type="submission" date="2021-05" db="UniProtKB">
        <authorList>
            <consortium name="EnsemblPlants"/>
        </authorList>
    </citation>
    <scope>IDENTIFICATION</scope>
    <source>
        <strain evidence="1">subsp. malaccensis</strain>
    </source>
</reference>